<dbReference type="Proteomes" id="UP000572377">
    <property type="component" value="Unassembled WGS sequence"/>
</dbReference>
<evidence type="ECO:0000256" key="2">
    <source>
        <dbReference type="RuleBase" id="RU003707"/>
    </source>
</evidence>
<dbReference type="NCBIfam" id="NF005675">
    <property type="entry name" value="PRK07468.1"/>
    <property type="match status" value="1"/>
</dbReference>
<dbReference type="InterPro" id="IPR029045">
    <property type="entry name" value="ClpP/crotonase-like_dom_sf"/>
</dbReference>
<dbReference type="InterPro" id="IPR014748">
    <property type="entry name" value="Enoyl-CoA_hydra_C"/>
</dbReference>
<dbReference type="PROSITE" id="PS00166">
    <property type="entry name" value="ENOYL_COA_HYDRATASE"/>
    <property type="match status" value="1"/>
</dbReference>
<evidence type="ECO:0000313" key="4">
    <source>
        <dbReference type="Proteomes" id="UP000572377"/>
    </source>
</evidence>
<dbReference type="InterPro" id="IPR018376">
    <property type="entry name" value="Enoyl-CoA_hyd/isom_CS"/>
</dbReference>
<dbReference type="InterPro" id="IPR051683">
    <property type="entry name" value="Enoyl-CoA_Hydratase/Isomerase"/>
</dbReference>
<evidence type="ECO:0000313" key="3">
    <source>
        <dbReference type="EMBL" id="NNU81451.1"/>
    </source>
</evidence>
<dbReference type="Pfam" id="PF00378">
    <property type="entry name" value="ECH_1"/>
    <property type="match status" value="1"/>
</dbReference>
<organism evidence="3 4">
    <name type="scientific">Halovulum dunhuangense</name>
    <dbReference type="NCBI Taxonomy" id="1505036"/>
    <lineage>
        <taxon>Bacteria</taxon>
        <taxon>Pseudomonadati</taxon>
        <taxon>Pseudomonadota</taxon>
        <taxon>Alphaproteobacteria</taxon>
        <taxon>Rhodobacterales</taxon>
        <taxon>Paracoccaceae</taxon>
        <taxon>Halovulum</taxon>
    </lineage>
</organism>
<keyword evidence="4" id="KW-1185">Reference proteome</keyword>
<dbReference type="InterPro" id="IPR001753">
    <property type="entry name" value="Enoyl-CoA_hydra/iso"/>
</dbReference>
<comment type="caution">
    <text evidence="3">The sequence shown here is derived from an EMBL/GenBank/DDBJ whole genome shotgun (WGS) entry which is preliminary data.</text>
</comment>
<gene>
    <name evidence="3" type="ORF">HMH01_13495</name>
</gene>
<accession>A0A849L5P5</accession>
<dbReference type="SUPFAM" id="SSF52096">
    <property type="entry name" value="ClpP/crotonase"/>
    <property type="match status" value="1"/>
</dbReference>
<dbReference type="PANTHER" id="PTHR42964:SF1">
    <property type="entry name" value="POLYKETIDE BIOSYNTHESIS ENOYL-COA HYDRATASE PKSH-RELATED"/>
    <property type="match status" value="1"/>
</dbReference>
<dbReference type="CDD" id="cd06558">
    <property type="entry name" value="crotonase-like"/>
    <property type="match status" value="1"/>
</dbReference>
<dbReference type="RefSeq" id="WP_171326292.1">
    <property type="nucleotide sequence ID" value="NZ_JABFBC010000002.1"/>
</dbReference>
<dbReference type="GO" id="GO:0003824">
    <property type="term" value="F:catalytic activity"/>
    <property type="evidence" value="ECO:0007669"/>
    <property type="project" value="InterPro"/>
</dbReference>
<dbReference type="GO" id="GO:0008300">
    <property type="term" value="P:isoprenoid catabolic process"/>
    <property type="evidence" value="ECO:0007669"/>
    <property type="project" value="TreeGrafter"/>
</dbReference>
<reference evidence="3 4" key="1">
    <citation type="submission" date="2020-05" db="EMBL/GenBank/DDBJ databases">
        <title>Gimesia benthica sp. nov., a novel planctomycete isolated from a deep-sea water sample of the Northwest Indian Ocean.</title>
        <authorList>
            <person name="Wang J."/>
            <person name="Ruan C."/>
            <person name="Song L."/>
            <person name="Zhu Y."/>
            <person name="Li A."/>
            <person name="Zheng X."/>
            <person name="Wang L."/>
            <person name="Lu Z."/>
            <person name="Huang Y."/>
            <person name="Du W."/>
            <person name="Zhou Y."/>
            <person name="Huang L."/>
            <person name="Dai X."/>
        </authorList>
    </citation>
    <scope>NUCLEOTIDE SEQUENCE [LARGE SCALE GENOMIC DNA]</scope>
    <source>
        <strain evidence="3 4">YYQ-30</strain>
    </source>
</reference>
<proteinExistence type="inferred from homology"/>
<dbReference type="PANTHER" id="PTHR42964">
    <property type="entry name" value="ENOYL-COA HYDRATASE"/>
    <property type="match status" value="1"/>
</dbReference>
<sequence length="260" mass="27512">MVWQQIRLETDARGVATLTLDRPERHNALSARMVAELAEAAALLGADPAVRAVVLTGAGASFCAGGDLEWMRAQFAADRATRMHEARRIAHMLRDLNLMPKPLIARVNGTAMGGGLGLMSVADVAVAVTGARFGFSEVRLGLIPATISPYVLARMGEGPARRVFMSGRVFCAEELPALGLAARVVAPDALDAAVEAEIAPCLVAAPGAVATAKRLARRLGPVIDDALIEETVALLADCWEGEEAQEGIAAFLEKRRPRWG</sequence>
<dbReference type="EMBL" id="JABFBC010000002">
    <property type="protein sequence ID" value="NNU81451.1"/>
    <property type="molecule type" value="Genomic_DNA"/>
</dbReference>
<dbReference type="AlphaFoldDB" id="A0A849L5P5"/>
<comment type="similarity">
    <text evidence="1 2">Belongs to the enoyl-CoA hydratase/isomerase family.</text>
</comment>
<dbReference type="Gene3D" id="1.10.12.10">
    <property type="entry name" value="Lyase 2-enoyl-coa Hydratase, Chain A, domain 2"/>
    <property type="match status" value="1"/>
</dbReference>
<name>A0A849L5P5_9RHOB</name>
<protein>
    <submittedName>
        <fullName evidence="3">Crotonase/enoyl-CoA hydratase family protein</fullName>
    </submittedName>
</protein>
<evidence type="ECO:0000256" key="1">
    <source>
        <dbReference type="ARBA" id="ARBA00005254"/>
    </source>
</evidence>
<dbReference type="Gene3D" id="3.90.226.10">
    <property type="entry name" value="2-enoyl-CoA Hydratase, Chain A, domain 1"/>
    <property type="match status" value="1"/>
</dbReference>